<keyword evidence="2" id="KW-1185">Reference proteome</keyword>
<gene>
    <name evidence="1" type="ORF">T310_3928</name>
</gene>
<dbReference type="EMBL" id="LASV01000160">
    <property type="protein sequence ID" value="KKA22038.1"/>
    <property type="molecule type" value="Genomic_DNA"/>
</dbReference>
<name>A0A0F4YWM4_RASE3</name>
<proteinExistence type="predicted"/>
<dbReference type="RefSeq" id="XP_013328650.1">
    <property type="nucleotide sequence ID" value="XM_013473196.1"/>
</dbReference>
<reference evidence="1 2" key="1">
    <citation type="submission" date="2015-04" db="EMBL/GenBank/DDBJ databases">
        <authorList>
            <person name="Heijne W.H."/>
            <person name="Fedorova N.D."/>
            <person name="Nierman W.C."/>
            <person name="Vollebregt A.W."/>
            <person name="Zhao Z."/>
            <person name="Wu L."/>
            <person name="Kumar M."/>
            <person name="Stam H."/>
            <person name="van den Berg M.A."/>
            <person name="Pel H.J."/>
        </authorList>
    </citation>
    <scope>NUCLEOTIDE SEQUENCE [LARGE SCALE GENOMIC DNA]</scope>
    <source>
        <strain evidence="1 2">CBS 393.64</strain>
    </source>
</reference>
<evidence type="ECO:0000313" key="2">
    <source>
        <dbReference type="Proteomes" id="UP000053958"/>
    </source>
</evidence>
<sequence length="216" mass="24899">MSTFPFNIFELSIVYCYACGSQVMATRDKRVFSEKEEWKKANKKVIYCRAVELDEMSFKKNCADWAYFFRLIIWNPLNGQCQLSGIAEFTKAMKPFLLVPWDRDSIARVSLAPDLEGMEERPGLIGYPLHSRCWNLIQRVIGSDPEQHLGLFRLNYADKLPPSRPRENTRCQNADQKEYMETKAPNTAKILLSAHPMFSVTSTFGYTVHHSRSTGL</sequence>
<accession>A0A0F4YWM4</accession>
<dbReference type="AlphaFoldDB" id="A0A0F4YWM4"/>
<dbReference type="Proteomes" id="UP000053958">
    <property type="component" value="Unassembled WGS sequence"/>
</dbReference>
<comment type="caution">
    <text evidence="1">The sequence shown here is derived from an EMBL/GenBank/DDBJ whole genome shotgun (WGS) entry which is preliminary data.</text>
</comment>
<evidence type="ECO:0000313" key="1">
    <source>
        <dbReference type="EMBL" id="KKA22038.1"/>
    </source>
</evidence>
<protein>
    <submittedName>
        <fullName evidence="1">Uncharacterized protein</fullName>
    </submittedName>
</protein>
<dbReference type="GeneID" id="25316277"/>
<organism evidence="1 2">
    <name type="scientific">Rasamsonia emersonii (strain ATCC 16479 / CBS 393.64 / IMI 116815)</name>
    <dbReference type="NCBI Taxonomy" id="1408163"/>
    <lineage>
        <taxon>Eukaryota</taxon>
        <taxon>Fungi</taxon>
        <taxon>Dikarya</taxon>
        <taxon>Ascomycota</taxon>
        <taxon>Pezizomycotina</taxon>
        <taxon>Eurotiomycetes</taxon>
        <taxon>Eurotiomycetidae</taxon>
        <taxon>Eurotiales</taxon>
        <taxon>Trichocomaceae</taxon>
        <taxon>Rasamsonia</taxon>
    </lineage>
</organism>
<dbReference type="OrthoDB" id="4524525at2759"/>